<comment type="caution">
    <text evidence="1">The sequence shown here is derived from an EMBL/GenBank/DDBJ whole genome shotgun (WGS) entry which is preliminary data.</text>
</comment>
<sequence>MYTKGSPEFVWLLMDFSSTSSKSSSLFEQFKPTFLDINLSAILNAREKPAKGLTLSEAF</sequence>
<dbReference type="EMBL" id="PJQY01000804">
    <property type="protein sequence ID" value="PQQ07849.1"/>
    <property type="molecule type" value="Genomic_DNA"/>
</dbReference>
<keyword evidence="2" id="KW-1185">Reference proteome</keyword>
<gene>
    <name evidence="1" type="ORF">Pyn_15118</name>
</gene>
<name>A0A314YPT8_PRUYE</name>
<proteinExistence type="predicted"/>
<dbReference type="STRING" id="2094558.A0A314YPT8"/>
<organism evidence="1 2">
    <name type="scientific">Prunus yedoensis var. nudiflora</name>
    <dbReference type="NCBI Taxonomy" id="2094558"/>
    <lineage>
        <taxon>Eukaryota</taxon>
        <taxon>Viridiplantae</taxon>
        <taxon>Streptophyta</taxon>
        <taxon>Embryophyta</taxon>
        <taxon>Tracheophyta</taxon>
        <taxon>Spermatophyta</taxon>
        <taxon>Magnoliopsida</taxon>
        <taxon>eudicotyledons</taxon>
        <taxon>Gunneridae</taxon>
        <taxon>Pentapetalae</taxon>
        <taxon>rosids</taxon>
        <taxon>fabids</taxon>
        <taxon>Rosales</taxon>
        <taxon>Rosaceae</taxon>
        <taxon>Amygdaloideae</taxon>
        <taxon>Amygdaleae</taxon>
        <taxon>Prunus</taxon>
    </lineage>
</organism>
<protein>
    <submittedName>
        <fullName evidence="1">Uncharacterized protein</fullName>
    </submittedName>
</protein>
<dbReference type="Proteomes" id="UP000250321">
    <property type="component" value="Unassembled WGS sequence"/>
</dbReference>
<reference evidence="1 2" key="1">
    <citation type="submission" date="2018-02" db="EMBL/GenBank/DDBJ databases">
        <title>Draft genome of wild Prunus yedoensis var. nudiflora.</title>
        <authorList>
            <person name="Baek S."/>
            <person name="Kim J.-H."/>
            <person name="Choi K."/>
            <person name="Kim G.-B."/>
            <person name="Cho A."/>
            <person name="Jang H."/>
            <person name="Shin C.-H."/>
            <person name="Yu H.-J."/>
            <person name="Mun J.-H."/>
        </authorList>
    </citation>
    <scope>NUCLEOTIDE SEQUENCE [LARGE SCALE GENOMIC DNA]</scope>
    <source>
        <strain evidence="2">cv. Jeju island</strain>
        <tissue evidence="1">Leaf</tissue>
    </source>
</reference>
<evidence type="ECO:0000313" key="2">
    <source>
        <dbReference type="Proteomes" id="UP000250321"/>
    </source>
</evidence>
<accession>A0A314YPT8</accession>
<dbReference type="AlphaFoldDB" id="A0A314YPT8"/>
<evidence type="ECO:0000313" key="1">
    <source>
        <dbReference type="EMBL" id="PQQ07849.1"/>
    </source>
</evidence>